<dbReference type="NCBIfam" id="TIGR02359">
    <property type="entry name" value="thiW"/>
    <property type="match status" value="1"/>
</dbReference>
<evidence type="ECO:0000313" key="3">
    <source>
        <dbReference type="Proteomes" id="UP000460257"/>
    </source>
</evidence>
<keyword evidence="1" id="KW-0812">Transmembrane</keyword>
<evidence type="ECO:0000313" key="2">
    <source>
        <dbReference type="EMBL" id="MQN01083.1"/>
    </source>
</evidence>
<keyword evidence="1" id="KW-0472">Membrane</keyword>
<gene>
    <name evidence="2" type="primary">thiW</name>
    <name evidence="2" type="ORF">FRC54_03765</name>
</gene>
<feature type="transmembrane region" description="Helical" evidence="1">
    <location>
        <begin position="9"/>
        <end position="29"/>
    </location>
</feature>
<dbReference type="Pfam" id="PF09512">
    <property type="entry name" value="ThiW"/>
    <property type="match status" value="1"/>
</dbReference>
<sequence length="172" mass="18223">MRKENIRKLVVSAMFVALIVVLSGFYIPVGASKCFPVQHMVNVLSAVILGPGWGVAIAFCASLIRNLMGTGTLLAFPGSMVGALCCGLMYHYTKKLIPTYISEVVGTGVLGGMLCFPVAKFIMGNAQAAVFTYVVPFLISTVGGTVIAAILVGILARTKALNYMRSQLGDNR</sequence>
<keyword evidence="3" id="KW-1185">Reference proteome</keyword>
<keyword evidence="1" id="KW-1133">Transmembrane helix</keyword>
<dbReference type="AlphaFoldDB" id="A0A6N7IXP2"/>
<accession>A0A6N7IXP2</accession>
<proteinExistence type="predicted"/>
<feature type="transmembrane region" description="Helical" evidence="1">
    <location>
        <begin position="130"/>
        <end position="156"/>
    </location>
</feature>
<dbReference type="InterPro" id="IPR012652">
    <property type="entry name" value="ThiW"/>
</dbReference>
<dbReference type="Gene3D" id="1.10.1760.20">
    <property type="match status" value="1"/>
</dbReference>
<dbReference type="EMBL" id="VOGC01000002">
    <property type="protein sequence ID" value="MQN01083.1"/>
    <property type="molecule type" value="Genomic_DNA"/>
</dbReference>
<dbReference type="Proteomes" id="UP000460257">
    <property type="component" value="Unassembled WGS sequence"/>
</dbReference>
<feature type="transmembrane region" description="Helical" evidence="1">
    <location>
        <begin position="71"/>
        <end position="92"/>
    </location>
</feature>
<name>A0A6N7IXP2_9FIRM</name>
<comment type="caution">
    <text evidence="2">The sequence shown here is derived from an EMBL/GenBank/DDBJ whole genome shotgun (WGS) entry which is preliminary data.</text>
</comment>
<feature type="transmembrane region" description="Helical" evidence="1">
    <location>
        <begin position="41"/>
        <end position="64"/>
    </location>
</feature>
<dbReference type="PIRSF" id="PIRSF024534">
    <property type="entry name" value="ThiW"/>
    <property type="match status" value="1"/>
</dbReference>
<reference evidence="2" key="1">
    <citation type="journal article" date="2020" name="Appl. Environ. Microbiol.">
        <title>Medium-Chain Fatty Acid Synthesis by 'Candidatus Weimeria bifida' gen. nov., sp. nov., and 'Candidatus Pseudoramibacter fermentans' sp. nov.</title>
        <authorList>
            <person name="Scarborough M.J."/>
            <person name="Myers K.S."/>
            <person name="Donohue T.J."/>
            <person name="Noguera D.R."/>
        </authorList>
    </citation>
    <scope>NUCLEOTIDE SEQUENCE</scope>
    <source>
        <strain evidence="2">LCO1.1</strain>
    </source>
</reference>
<evidence type="ECO:0000256" key="1">
    <source>
        <dbReference type="SAM" id="Phobius"/>
    </source>
</evidence>
<protein>
    <submittedName>
        <fullName evidence="2">Energy coupling factor transporter S component ThiW</fullName>
    </submittedName>
</protein>
<organism evidence="2 3">
    <name type="scientific">Candidatus Weimeria bifida</name>
    <dbReference type="NCBI Taxonomy" id="2599074"/>
    <lineage>
        <taxon>Bacteria</taxon>
        <taxon>Bacillati</taxon>
        <taxon>Bacillota</taxon>
        <taxon>Clostridia</taxon>
        <taxon>Lachnospirales</taxon>
        <taxon>Lachnospiraceae</taxon>
        <taxon>Candidatus Weimeria</taxon>
    </lineage>
</organism>